<feature type="domain" description="SGNH" evidence="4">
    <location>
        <begin position="485"/>
        <end position="715"/>
    </location>
</feature>
<feature type="transmembrane region" description="Helical" evidence="2">
    <location>
        <begin position="396"/>
        <end position="419"/>
    </location>
</feature>
<dbReference type="EMBL" id="RDBE01000006">
    <property type="protein sequence ID" value="RLV49834.1"/>
    <property type="molecule type" value="Genomic_DNA"/>
</dbReference>
<feature type="transmembrane region" description="Helical" evidence="2">
    <location>
        <begin position="191"/>
        <end position="207"/>
    </location>
</feature>
<dbReference type="Pfam" id="PF19040">
    <property type="entry name" value="SGNH"/>
    <property type="match status" value="1"/>
</dbReference>
<dbReference type="InterPro" id="IPR043968">
    <property type="entry name" value="SGNH"/>
</dbReference>
<name>A0A3L8P444_9ACTN</name>
<organism evidence="5 6">
    <name type="scientific">Nocardioides mangrovicus</name>
    <dbReference type="NCBI Taxonomy" id="2478913"/>
    <lineage>
        <taxon>Bacteria</taxon>
        <taxon>Bacillati</taxon>
        <taxon>Actinomycetota</taxon>
        <taxon>Actinomycetes</taxon>
        <taxon>Propionibacteriales</taxon>
        <taxon>Nocardioidaceae</taxon>
        <taxon>Nocardioides</taxon>
    </lineage>
</organism>
<dbReference type="SUPFAM" id="SSF52266">
    <property type="entry name" value="SGNH hydrolase"/>
    <property type="match status" value="1"/>
</dbReference>
<dbReference type="Proteomes" id="UP000281708">
    <property type="component" value="Unassembled WGS sequence"/>
</dbReference>
<dbReference type="GO" id="GO:0009103">
    <property type="term" value="P:lipopolysaccharide biosynthetic process"/>
    <property type="evidence" value="ECO:0007669"/>
    <property type="project" value="TreeGrafter"/>
</dbReference>
<feature type="transmembrane region" description="Helical" evidence="2">
    <location>
        <begin position="272"/>
        <end position="291"/>
    </location>
</feature>
<dbReference type="InterPro" id="IPR050879">
    <property type="entry name" value="Acyltransferase_3"/>
</dbReference>
<dbReference type="InterPro" id="IPR002656">
    <property type="entry name" value="Acyl_transf_3_dom"/>
</dbReference>
<feature type="domain" description="Acyltransferase 3" evidence="3">
    <location>
        <begin position="54"/>
        <end position="382"/>
    </location>
</feature>
<accession>A0A3L8P444</accession>
<keyword evidence="2" id="KW-0472">Membrane</keyword>
<evidence type="ECO:0000259" key="3">
    <source>
        <dbReference type="Pfam" id="PF01757"/>
    </source>
</evidence>
<dbReference type="Pfam" id="PF01757">
    <property type="entry name" value="Acyl_transf_3"/>
    <property type="match status" value="1"/>
</dbReference>
<proteinExistence type="predicted"/>
<keyword evidence="5" id="KW-0808">Transferase</keyword>
<sequence length="724" mass="77490">MPPTGVTLTIAPPSPPVRTAPPARPATDPPAPPAHEPSRSRRAPRPVPRRFRPDIEGLRAIAVVSVVVYHAGLGLPGGYVGVDVFFVISGFLITRQLVAAVAQQGIRALPVFYSHRIRRLLPAAVVVVLATVLAARIWAPALQLRSIVTDAAFTTFYGLNYRLAALGTDYQHVGTAASPLQHFWSLAVEEQFYVVWPIVVALALVLGSRRGRAALIVLVVAVVAVSSAYAVVVTRASAPWAYFSLHTRAWELALGALVALAAPALARLPRRLAAIGAWGGIAMIVLSAVRYTDATAFPGYAAWLPVGGAALVVAAGCGERTSAERVLGEPLMQCLGRISYAWYLWHWPMLVLAPDVLGHRLDAVERGAVVWLSLVAALVSFFAVEEPARNLRMPDWRWFATAFALSGTVVAACGAAVLWGPRLVGTGADQNLTVLGTTSSSAHGIDAVIERQLKAGLRIEAAPANLTPKPADASASLPPTSHDGCHAGFTQVQQGSCVYGDTTAHRTVVLFGDSHMEQWQPALDQLGRRMHWRVVSWTKAACPAAALTVQNPSLNRTYTECDTWRAQTISRIRALQPALVLMSQSENVASSSVSPSAFADATLRTIDALQAGGVVKVHYLQDIPIPGTDLPTCVASHLDDVGHCDFERSKAYTYPARHAALAPALRKAGVAQTDPADWFCTSTECPAVVGNVLVYRNDSHMTVPYSRWLAPALRPVLRAAKESR</sequence>
<comment type="caution">
    <text evidence="5">The sequence shown here is derived from an EMBL/GenBank/DDBJ whole genome shotgun (WGS) entry which is preliminary data.</text>
</comment>
<dbReference type="GO" id="GO:0016020">
    <property type="term" value="C:membrane"/>
    <property type="evidence" value="ECO:0007669"/>
    <property type="project" value="TreeGrafter"/>
</dbReference>
<dbReference type="PANTHER" id="PTHR23028">
    <property type="entry name" value="ACETYLTRANSFERASE"/>
    <property type="match status" value="1"/>
</dbReference>
<evidence type="ECO:0000256" key="2">
    <source>
        <dbReference type="SAM" id="Phobius"/>
    </source>
</evidence>
<dbReference type="GO" id="GO:0016747">
    <property type="term" value="F:acyltransferase activity, transferring groups other than amino-acyl groups"/>
    <property type="evidence" value="ECO:0007669"/>
    <property type="project" value="InterPro"/>
</dbReference>
<feature type="region of interest" description="Disordered" evidence="1">
    <location>
        <begin position="1"/>
        <end position="49"/>
    </location>
</feature>
<evidence type="ECO:0000313" key="5">
    <source>
        <dbReference type="EMBL" id="RLV49834.1"/>
    </source>
</evidence>
<keyword evidence="6" id="KW-1185">Reference proteome</keyword>
<keyword evidence="5" id="KW-0012">Acyltransferase</keyword>
<dbReference type="AlphaFoldDB" id="A0A3L8P444"/>
<protein>
    <submittedName>
        <fullName evidence="5">Acyltransferase</fullName>
    </submittedName>
</protein>
<feature type="transmembrane region" description="Helical" evidence="2">
    <location>
        <begin position="248"/>
        <end position="265"/>
    </location>
</feature>
<feature type="transmembrane region" description="Helical" evidence="2">
    <location>
        <begin position="214"/>
        <end position="236"/>
    </location>
</feature>
<dbReference type="PANTHER" id="PTHR23028:SF53">
    <property type="entry name" value="ACYL_TRANSF_3 DOMAIN-CONTAINING PROTEIN"/>
    <property type="match status" value="1"/>
</dbReference>
<keyword evidence="2" id="KW-0812">Transmembrane</keyword>
<gene>
    <name evidence="5" type="ORF">D9V37_08070</name>
</gene>
<feature type="transmembrane region" description="Helical" evidence="2">
    <location>
        <begin position="368"/>
        <end position="384"/>
    </location>
</feature>
<evidence type="ECO:0000313" key="6">
    <source>
        <dbReference type="Proteomes" id="UP000281708"/>
    </source>
</evidence>
<feature type="compositionally biased region" description="Basic residues" evidence="1">
    <location>
        <begin position="40"/>
        <end position="49"/>
    </location>
</feature>
<feature type="transmembrane region" description="Helical" evidence="2">
    <location>
        <begin position="297"/>
        <end position="318"/>
    </location>
</feature>
<reference evidence="5 6" key="1">
    <citation type="submission" date="2018-10" db="EMBL/GenBank/DDBJ databases">
        <title>Marmoricola sp. 4Q3S-7 whole genome shotgun sequence.</title>
        <authorList>
            <person name="Li F."/>
        </authorList>
    </citation>
    <scope>NUCLEOTIDE SEQUENCE [LARGE SCALE GENOMIC DNA]</scope>
    <source>
        <strain evidence="5 6">4Q3S-7</strain>
    </source>
</reference>
<keyword evidence="2" id="KW-1133">Transmembrane helix</keyword>
<feature type="transmembrane region" description="Helical" evidence="2">
    <location>
        <begin position="79"/>
        <end position="99"/>
    </location>
</feature>
<feature type="transmembrane region" description="Helical" evidence="2">
    <location>
        <begin position="120"/>
        <end position="139"/>
    </location>
</feature>
<evidence type="ECO:0000256" key="1">
    <source>
        <dbReference type="SAM" id="MobiDB-lite"/>
    </source>
</evidence>
<evidence type="ECO:0000259" key="4">
    <source>
        <dbReference type="Pfam" id="PF19040"/>
    </source>
</evidence>
<feature type="compositionally biased region" description="Pro residues" evidence="1">
    <location>
        <begin position="12"/>
        <end position="35"/>
    </location>
</feature>